<feature type="transmembrane region" description="Helical" evidence="2">
    <location>
        <begin position="140"/>
        <end position="161"/>
    </location>
</feature>
<dbReference type="RefSeq" id="WP_324266584.1">
    <property type="nucleotide sequence ID" value="NZ_JAWLNX010000010.1"/>
</dbReference>
<feature type="transmembrane region" description="Helical" evidence="2">
    <location>
        <begin position="182"/>
        <end position="201"/>
    </location>
</feature>
<reference evidence="3 4" key="1">
    <citation type="submission" date="2023-10" db="EMBL/GenBank/DDBJ databases">
        <title>Saccharopolyspora sp. nov., isolated from mangrove soil.</title>
        <authorList>
            <person name="Lu Y."/>
            <person name="Liu W."/>
        </authorList>
    </citation>
    <scope>NUCLEOTIDE SEQUENCE [LARGE SCALE GENOMIC DNA]</scope>
    <source>
        <strain evidence="3 4">S2-29</strain>
    </source>
</reference>
<keyword evidence="2" id="KW-1133">Transmembrane helix</keyword>
<evidence type="ECO:0000256" key="1">
    <source>
        <dbReference type="SAM" id="MobiDB-lite"/>
    </source>
</evidence>
<sequence length="204" mass="21181">MLTQRKEPPPRCVHGLDGGVKVRDLGVCCHLNSPTRTKDARPPASKQPGGRRHGRPWLKLGLGVILLVVAVSRWHADQGGGDEPQLPGWMAAVDSFSPAKATGLAVILAVANPKNLALTLAAGVTIGGAGLTPAENVVATAAFTVIAASTVAGPVLGYRVAKDRMAELLADLKARLIRDNKTIMTVVLVVLSFVLLGKGLAGLL</sequence>
<feature type="transmembrane region" description="Helical" evidence="2">
    <location>
        <begin position="116"/>
        <end position="134"/>
    </location>
</feature>
<feature type="transmembrane region" description="Helical" evidence="2">
    <location>
        <begin position="57"/>
        <end position="76"/>
    </location>
</feature>
<comment type="caution">
    <text evidence="3">The sequence shown here is derived from an EMBL/GenBank/DDBJ whole genome shotgun (WGS) entry which is preliminary data.</text>
</comment>
<feature type="region of interest" description="Disordered" evidence="1">
    <location>
        <begin position="32"/>
        <end position="55"/>
    </location>
</feature>
<dbReference type="Proteomes" id="UP001327093">
    <property type="component" value="Unassembled WGS sequence"/>
</dbReference>
<keyword evidence="4" id="KW-1185">Reference proteome</keyword>
<accession>A0ABU6ABR0</accession>
<dbReference type="Pfam" id="PF11139">
    <property type="entry name" value="SfLAP"/>
    <property type="match status" value="1"/>
</dbReference>
<name>A0ABU6ABR0_9PSEU</name>
<evidence type="ECO:0000313" key="4">
    <source>
        <dbReference type="Proteomes" id="UP001327093"/>
    </source>
</evidence>
<feature type="transmembrane region" description="Helical" evidence="2">
    <location>
        <begin position="88"/>
        <end position="109"/>
    </location>
</feature>
<keyword evidence="2" id="KW-0472">Membrane</keyword>
<dbReference type="InterPro" id="IPR021315">
    <property type="entry name" value="Gap/Sap"/>
</dbReference>
<dbReference type="EMBL" id="JAWLNX010000010">
    <property type="protein sequence ID" value="MEB3368980.1"/>
    <property type="molecule type" value="Genomic_DNA"/>
</dbReference>
<evidence type="ECO:0000256" key="2">
    <source>
        <dbReference type="SAM" id="Phobius"/>
    </source>
</evidence>
<gene>
    <name evidence="3" type="ORF">R4I43_16350</name>
</gene>
<protein>
    <submittedName>
        <fullName evidence="3">GAP family protein</fullName>
    </submittedName>
</protein>
<organism evidence="3 4">
    <name type="scientific">Saccharopolyspora mangrovi</name>
    <dbReference type="NCBI Taxonomy" id="3082379"/>
    <lineage>
        <taxon>Bacteria</taxon>
        <taxon>Bacillati</taxon>
        <taxon>Actinomycetota</taxon>
        <taxon>Actinomycetes</taxon>
        <taxon>Pseudonocardiales</taxon>
        <taxon>Pseudonocardiaceae</taxon>
        <taxon>Saccharopolyspora</taxon>
    </lineage>
</organism>
<proteinExistence type="predicted"/>
<keyword evidence="2" id="KW-0812">Transmembrane</keyword>
<evidence type="ECO:0000313" key="3">
    <source>
        <dbReference type="EMBL" id="MEB3368980.1"/>
    </source>
</evidence>